<evidence type="ECO:0000313" key="4">
    <source>
        <dbReference type="EMBL" id="SCY53512.1"/>
    </source>
</evidence>
<sequence>MHVTSDSACRTPIRIGYVVNTYPRPSQTFIRREIQALEAAGLSITRFAMRPDPQPLVTPVDKAEFAATEYVLDRGALALGLALLRGVLRHPRAAGAAISAGWRGGKGRGLLRQFIYLAEGAWLARRCRETGIAHLHAHFGTNSTDVARYSRLMGGPGYSMTVHGPEEFDAIGALNLEAKIADACFVVAVSDFGRSQLARWTPAADWPKLQVVHCGIDRQVFAQPRPLPPGPGPGHPLQLVSIGRFVEQKGQMMLLEAMARVRQPMHLRLVGDGPLAPAIRQTIARLGISDRVSLPGWMDEGQVAEALSQAHVMVMPSFAEGLPVALMEAMAAARPCITTYVAGIPELVLDRRTGWLVPAGSADALAAALDEAALSLPERLAEVGAAARERALARHDICDSAARLAQLFRACSEKQPLPAPSPHPVPVLSASA</sequence>
<comment type="similarity">
    <text evidence="1">Belongs to the glycosyltransferase group 1 family. Glycosyltransferase 4 subfamily.</text>
</comment>
<keyword evidence="2" id="KW-0328">Glycosyltransferase</keyword>
<reference evidence="4 5" key="1">
    <citation type="submission" date="2016-10" db="EMBL/GenBank/DDBJ databases">
        <authorList>
            <person name="de Groot N.N."/>
        </authorList>
    </citation>
    <scope>NUCLEOTIDE SEQUENCE [LARGE SCALE GENOMIC DNA]</scope>
    <source>
        <strain evidence="4 5">CGMCC 1.8925</strain>
    </source>
</reference>
<proteinExistence type="inferred from homology"/>
<dbReference type="AlphaFoldDB" id="A0A1G5GPK8"/>
<evidence type="ECO:0000256" key="1">
    <source>
        <dbReference type="ARBA" id="ARBA00009481"/>
    </source>
</evidence>
<dbReference type="Proteomes" id="UP000199502">
    <property type="component" value="Unassembled WGS sequence"/>
</dbReference>
<protein>
    <submittedName>
        <fullName evidence="4">Glycosyltransferase involved in cell wall bisynthesis</fullName>
    </submittedName>
</protein>
<dbReference type="EMBL" id="FMVT01000005">
    <property type="protein sequence ID" value="SCY53512.1"/>
    <property type="molecule type" value="Genomic_DNA"/>
</dbReference>
<keyword evidence="5" id="KW-1185">Reference proteome</keyword>
<organism evidence="4 5">
    <name type="scientific">Paracoccus tibetensis</name>
    <dbReference type="NCBI Taxonomy" id="336292"/>
    <lineage>
        <taxon>Bacteria</taxon>
        <taxon>Pseudomonadati</taxon>
        <taxon>Pseudomonadota</taxon>
        <taxon>Alphaproteobacteria</taxon>
        <taxon>Rhodobacterales</taxon>
        <taxon>Paracoccaceae</taxon>
        <taxon>Paracoccus</taxon>
    </lineage>
</organism>
<dbReference type="Gene3D" id="3.40.50.2000">
    <property type="entry name" value="Glycogen Phosphorylase B"/>
    <property type="match status" value="2"/>
</dbReference>
<evidence type="ECO:0000313" key="5">
    <source>
        <dbReference type="Proteomes" id="UP000199502"/>
    </source>
</evidence>
<dbReference type="PANTHER" id="PTHR12526">
    <property type="entry name" value="GLYCOSYLTRANSFERASE"/>
    <property type="match status" value="1"/>
</dbReference>
<dbReference type="GO" id="GO:0016757">
    <property type="term" value="F:glycosyltransferase activity"/>
    <property type="evidence" value="ECO:0007669"/>
    <property type="project" value="UniProtKB-KW"/>
</dbReference>
<evidence type="ECO:0000256" key="2">
    <source>
        <dbReference type="ARBA" id="ARBA00022676"/>
    </source>
</evidence>
<evidence type="ECO:0000256" key="3">
    <source>
        <dbReference type="ARBA" id="ARBA00022679"/>
    </source>
</evidence>
<keyword evidence="3 4" id="KW-0808">Transferase</keyword>
<gene>
    <name evidence="4" type="ORF">SAMN05660710_01873</name>
</gene>
<dbReference type="SUPFAM" id="SSF53756">
    <property type="entry name" value="UDP-Glycosyltransferase/glycogen phosphorylase"/>
    <property type="match status" value="1"/>
</dbReference>
<name>A0A1G5GPK8_9RHOB</name>
<accession>A0A1G5GPK8</accession>
<dbReference type="PANTHER" id="PTHR12526:SF640">
    <property type="entry name" value="COLANIC ACID BIOSYNTHESIS GLYCOSYLTRANSFERASE WCAL-RELATED"/>
    <property type="match status" value="1"/>
</dbReference>
<dbReference type="STRING" id="336292.SAMN05660710_01873"/>
<dbReference type="Pfam" id="PF13692">
    <property type="entry name" value="Glyco_trans_1_4"/>
    <property type="match status" value="1"/>
</dbReference>